<dbReference type="SUPFAM" id="SSF52540">
    <property type="entry name" value="P-loop containing nucleoside triphosphate hydrolases"/>
    <property type="match status" value="1"/>
</dbReference>
<organism evidence="2 3">
    <name type="scientific">Pseudoroseomonas cervicalis ATCC 49957</name>
    <dbReference type="NCBI Taxonomy" id="525371"/>
    <lineage>
        <taxon>Bacteria</taxon>
        <taxon>Pseudomonadati</taxon>
        <taxon>Pseudomonadota</taxon>
        <taxon>Alphaproteobacteria</taxon>
        <taxon>Acetobacterales</taxon>
        <taxon>Roseomonadaceae</taxon>
        <taxon>Roseomonas</taxon>
    </lineage>
</organism>
<dbReference type="SMART" id="SM00382">
    <property type="entry name" value="AAA"/>
    <property type="match status" value="1"/>
</dbReference>
<protein>
    <submittedName>
        <fullName evidence="2">Mu B transposition domain protein</fullName>
    </submittedName>
</protein>
<dbReference type="Pfam" id="PF13401">
    <property type="entry name" value="AAA_22"/>
    <property type="match status" value="1"/>
</dbReference>
<dbReference type="RefSeq" id="WP_007004582.1">
    <property type="nucleotide sequence ID" value="NZ_GG770779.1"/>
</dbReference>
<dbReference type="InterPro" id="IPR009084">
    <property type="entry name" value="B_transpositn_C"/>
</dbReference>
<dbReference type="Gene3D" id="1.10.1180.10">
    <property type="entry name" value="B transposition protein, C-terminal domain"/>
    <property type="match status" value="1"/>
</dbReference>
<reference evidence="2 3" key="1">
    <citation type="submission" date="2010-04" db="EMBL/GenBank/DDBJ databases">
        <authorList>
            <person name="Qin X."/>
            <person name="Bachman B."/>
            <person name="Battles P."/>
            <person name="Bell A."/>
            <person name="Bess C."/>
            <person name="Bickham C."/>
            <person name="Chaboub L."/>
            <person name="Chen D."/>
            <person name="Coyle M."/>
            <person name="Deiros D.R."/>
            <person name="Dinh H."/>
            <person name="Forbes L."/>
            <person name="Fowler G."/>
            <person name="Francisco L."/>
            <person name="Fu Q."/>
            <person name="Gubbala S."/>
            <person name="Hale W."/>
            <person name="Han Y."/>
            <person name="Hemphill L."/>
            <person name="Highlander S.K."/>
            <person name="Hirani K."/>
            <person name="Hogues M."/>
            <person name="Jackson L."/>
            <person name="Jakkamsetti A."/>
            <person name="Javaid M."/>
            <person name="Jiang H."/>
            <person name="Korchina V."/>
            <person name="Kovar C."/>
            <person name="Lara F."/>
            <person name="Lee S."/>
            <person name="Mata R."/>
            <person name="Mathew T."/>
            <person name="Moen C."/>
            <person name="Morales K."/>
            <person name="Munidasa M."/>
            <person name="Nazareth L."/>
            <person name="Ngo R."/>
            <person name="Nguyen L."/>
            <person name="Okwuonu G."/>
            <person name="Ongeri F."/>
            <person name="Patil S."/>
            <person name="Petrosino J."/>
            <person name="Pham C."/>
            <person name="Pham P."/>
            <person name="Pu L.-L."/>
            <person name="Puazo M."/>
            <person name="Raj R."/>
            <person name="Reid J."/>
            <person name="Rouhana J."/>
            <person name="Saada N."/>
            <person name="Shang Y."/>
            <person name="Simmons D."/>
            <person name="Thornton R."/>
            <person name="Warren J."/>
            <person name="Weissenberger G."/>
            <person name="Zhang J."/>
            <person name="Zhang L."/>
            <person name="Zhou C."/>
            <person name="Zhu D."/>
            <person name="Muzny D."/>
            <person name="Worley K."/>
            <person name="Gibbs R."/>
        </authorList>
    </citation>
    <scope>NUCLEOTIDE SEQUENCE [LARGE SCALE GENOMIC DNA]</scope>
    <source>
        <strain evidence="2 3">ATCC 49957</strain>
    </source>
</reference>
<feature type="domain" description="AAA+ ATPase" evidence="1">
    <location>
        <begin position="108"/>
        <end position="250"/>
    </location>
</feature>
<evidence type="ECO:0000313" key="3">
    <source>
        <dbReference type="Proteomes" id="UP000005324"/>
    </source>
</evidence>
<dbReference type="Gene3D" id="3.40.50.300">
    <property type="entry name" value="P-loop containing nucleotide triphosphate hydrolases"/>
    <property type="match status" value="1"/>
</dbReference>
<dbReference type="EMBL" id="ADVL01000351">
    <property type="protein sequence ID" value="EFH11606.1"/>
    <property type="molecule type" value="Genomic_DNA"/>
</dbReference>
<dbReference type="Pfam" id="PF09077">
    <property type="entry name" value="Phage-MuB_C"/>
    <property type="match status" value="1"/>
</dbReference>
<evidence type="ECO:0000313" key="2">
    <source>
        <dbReference type="EMBL" id="EFH11606.1"/>
    </source>
</evidence>
<name>D5RM54_9PROT</name>
<dbReference type="InterPro" id="IPR052026">
    <property type="entry name" value="ExeA_AAA_ATPase_DNA-bind"/>
</dbReference>
<keyword evidence="3" id="KW-1185">Reference proteome</keyword>
<dbReference type="GO" id="GO:0016887">
    <property type="term" value="F:ATP hydrolysis activity"/>
    <property type="evidence" value="ECO:0007669"/>
    <property type="project" value="InterPro"/>
</dbReference>
<dbReference type="HOGENOM" id="CLU_056183_1_0_5"/>
<accession>D5RM54</accession>
<evidence type="ECO:0000259" key="1">
    <source>
        <dbReference type="SMART" id="SM00382"/>
    </source>
</evidence>
<dbReference type="InterPro" id="IPR003593">
    <property type="entry name" value="AAA+_ATPase"/>
</dbReference>
<dbReference type="PANTHER" id="PTHR35894:SF5">
    <property type="entry name" value="MU-LIKE PROPHAGE FLUMU DNA TRANSPOSITION PROTEIN B"/>
    <property type="match status" value="1"/>
</dbReference>
<dbReference type="InterPro" id="IPR036733">
    <property type="entry name" value="B_transposit_C_sf"/>
</dbReference>
<sequence length="325" mass="35760">MSEHISERASTPEGQAEIRAEANSLLVSENMSLQDAARASSIPAGTLGPWLKGQYAGRNDRVATNVERWMKSRHTQEAARMVLPKDPGFVMTPSAEEYFSALTHAKIMPDMTLIAGSPGVGKTYALEEYRKRTPNVFMLTASPAMTTPRLVLDELRDTLGIDERYSAQKVEKAVMKALHGTGGLILIDEANHLTSQALDQIRSIHDQTKVGVAFAGNEKVYSRLEGGSRSVDYAQIYSRLGMRIRKVRPTPGDIDAVLNAWKVEDQQSRRVLHVIGKRPGALRNVVKTLKLAHIRASGDGLTEISAPMLDWAWSRLSESSVRDAA</sequence>
<dbReference type="GO" id="GO:0003677">
    <property type="term" value="F:DNA binding"/>
    <property type="evidence" value="ECO:0007669"/>
    <property type="project" value="InterPro"/>
</dbReference>
<dbReference type="SUPFAM" id="SSF47681">
    <property type="entry name" value="C-terminal domain of B transposition protein"/>
    <property type="match status" value="1"/>
</dbReference>
<dbReference type="Proteomes" id="UP000005324">
    <property type="component" value="Unassembled WGS sequence"/>
</dbReference>
<dbReference type="InterPro" id="IPR010982">
    <property type="entry name" value="Lambda_DNA-bd_dom_sf"/>
</dbReference>
<comment type="caution">
    <text evidence="2">The sequence shown here is derived from an EMBL/GenBank/DDBJ whole genome shotgun (WGS) entry which is preliminary data.</text>
</comment>
<dbReference type="GO" id="GO:0006313">
    <property type="term" value="P:DNA transposition"/>
    <property type="evidence" value="ECO:0007669"/>
    <property type="project" value="InterPro"/>
</dbReference>
<gene>
    <name evidence="2" type="ORF">HMPREF0731_2165</name>
</gene>
<dbReference type="InterPro" id="IPR027417">
    <property type="entry name" value="P-loop_NTPase"/>
</dbReference>
<dbReference type="AlphaFoldDB" id="D5RM54"/>
<dbReference type="InterPro" id="IPR049945">
    <property type="entry name" value="AAA_22"/>
</dbReference>
<dbReference type="PANTHER" id="PTHR35894">
    <property type="entry name" value="GENERAL SECRETION PATHWAY PROTEIN A-RELATED"/>
    <property type="match status" value="1"/>
</dbReference>
<dbReference type="Gene3D" id="1.10.260.40">
    <property type="entry name" value="lambda repressor-like DNA-binding domains"/>
    <property type="match status" value="1"/>
</dbReference>
<proteinExistence type="predicted"/>